<protein>
    <recommendedName>
        <fullName evidence="4">DUF3408 domain-containing protein</fullName>
    </recommendedName>
</protein>
<sequence>MAKPKAKSEEEKKAALDQMLSMAATSNHLDSPAPTQRNNSSATQPASETTTGKEEQKGENVSVAPSNEAVTPTTSEPTPAPETTIPAPKVEPLAAAPEPAQAAPPVAAPAVETTPKVEAIPESTTEPSTAIEVGKVELASLFTPAADKKVFTMRLTDAHYQYLLLLGTVVGNGASPPDIVHNLIAQFIDKNDAQIQKAIAKQLRQRQVKK</sequence>
<accession>A0A239AXE3</accession>
<evidence type="ECO:0008006" key="4">
    <source>
        <dbReference type="Google" id="ProtNLM"/>
    </source>
</evidence>
<feature type="compositionally biased region" description="Polar residues" evidence="1">
    <location>
        <begin position="23"/>
        <end position="47"/>
    </location>
</feature>
<keyword evidence="3" id="KW-1185">Reference proteome</keyword>
<evidence type="ECO:0000313" key="2">
    <source>
        <dbReference type="EMBL" id="SNS00002.1"/>
    </source>
</evidence>
<proteinExistence type="predicted"/>
<feature type="compositionally biased region" description="Low complexity" evidence="1">
    <location>
        <begin position="68"/>
        <end position="86"/>
    </location>
</feature>
<reference evidence="3" key="1">
    <citation type="submission" date="2017-06" db="EMBL/GenBank/DDBJ databases">
        <authorList>
            <person name="Varghese N."/>
            <person name="Submissions S."/>
        </authorList>
    </citation>
    <scope>NUCLEOTIDE SEQUENCE [LARGE SCALE GENOMIC DNA]</scope>
    <source>
        <strain evidence="3">DSM 28041</strain>
    </source>
</reference>
<evidence type="ECO:0000313" key="3">
    <source>
        <dbReference type="Proteomes" id="UP000198310"/>
    </source>
</evidence>
<feature type="region of interest" description="Disordered" evidence="1">
    <location>
        <begin position="1"/>
        <end position="86"/>
    </location>
</feature>
<feature type="compositionally biased region" description="Basic and acidic residues" evidence="1">
    <location>
        <begin position="1"/>
        <end position="15"/>
    </location>
</feature>
<name>A0A239AXE3_9BACT</name>
<gene>
    <name evidence="2" type="ORF">SAMN06269173_1168</name>
</gene>
<dbReference type="AlphaFoldDB" id="A0A239AXE3"/>
<organism evidence="2 3">
    <name type="scientific">Hymenobacter mucosus</name>
    <dbReference type="NCBI Taxonomy" id="1411120"/>
    <lineage>
        <taxon>Bacteria</taxon>
        <taxon>Pseudomonadati</taxon>
        <taxon>Bacteroidota</taxon>
        <taxon>Cytophagia</taxon>
        <taxon>Cytophagales</taxon>
        <taxon>Hymenobacteraceae</taxon>
        <taxon>Hymenobacter</taxon>
    </lineage>
</organism>
<dbReference type="Proteomes" id="UP000198310">
    <property type="component" value="Unassembled WGS sequence"/>
</dbReference>
<dbReference type="EMBL" id="FZNS01000016">
    <property type="protein sequence ID" value="SNS00002.1"/>
    <property type="molecule type" value="Genomic_DNA"/>
</dbReference>
<evidence type="ECO:0000256" key="1">
    <source>
        <dbReference type="SAM" id="MobiDB-lite"/>
    </source>
</evidence>